<dbReference type="GO" id="GO:0006355">
    <property type="term" value="P:regulation of DNA-templated transcription"/>
    <property type="evidence" value="ECO:0007669"/>
    <property type="project" value="InterPro"/>
</dbReference>
<feature type="domain" description="Arc-like DNA binding" evidence="2">
    <location>
        <begin position="82"/>
        <end position="113"/>
    </location>
</feature>
<protein>
    <submittedName>
        <fullName evidence="3">Arc domain protein DNA binding domain protein</fullName>
    </submittedName>
</protein>
<dbReference type="InterPro" id="IPR010985">
    <property type="entry name" value="Ribbon_hlx_hlx"/>
</dbReference>
<organism evidence="3 4">
    <name type="scientific">Paracoccus denitrificans (strain Pd 1222)</name>
    <dbReference type="NCBI Taxonomy" id="318586"/>
    <lineage>
        <taxon>Bacteria</taxon>
        <taxon>Pseudomonadati</taxon>
        <taxon>Pseudomonadota</taxon>
        <taxon>Alphaproteobacteria</taxon>
        <taxon>Rhodobacterales</taxon>
        <taxon>Paracoccaceae</taxon>
        <taxon>Paracoccus</taxon>
    </lineage>
</organism>
<evidence type="ECO:0000313" key="4">
    <source>
        <dbReference type="Proteomes" id="UP000000361"/>
    </source>
</evidence>
<proteinExistence type="predicted"/>
<gene>
    <name evidence="3" type="ordered locus">Pden_2281</name>
</gene>
<reference evidence="4" key="1">
    <citation type="submission" date="2006-12" db="EMBL/GenBank/DDBJ databases">
        <title>Complete sequence of chromosome 1 of Paracoccus denitrificans PD1222.</title>
        <authorList>
            <person name="Copeland A."/>
            <person name="Lucas S."/>
            <person name="Lapidus A."/>
            <person name="Barry K."/>
            <person name="Detter J.C."/>
            <person name="Glavina del Rio T."/>
            <person name="Hammon N."/>
            <person name="Israni S."/>
            <person name="Dalin E."/>
            <person name="Tice H."/>
            <person name="Pitluck S."/>
            <person name="Munk A.C."/>
            <person name="Brettin T."/>
            <person name="Bruce D."/>
            <person name="Han C."/>
            <person name="Tapia R."/>
            <person name="Gilna P."/>
            <person name="Schmutz J."/>
            <person name="Larimer F."/>
            <person name="Land M."/>
            <person name="Hauser L."/>
            <person name="Kyrpides N."/>
            <person name="Lykidis A."/>
            <person name="Spiro S."/>
            <person name="Richardson D.J."/>
            <person name="Moir J.W.B."/>
            <person name="Ferguson S.J."/>
            <person name="van Spanning R.J.M."/>
            <person name="Richardson P."/>
        </authorList>
    </citation>
    <scope>NUCLEOTIDE SEQUENCE [LARGE SCALE GENOMIC DNA]</scope>
    <source>
        <strain evidence="4">Pd 1222</strain>
    </source>
</reference>
<evidence type="ECO:0000256" key="1">
    <source>
        <dbReference type="SAM" id="MobiDB-lite"/>
    </source>
</evidence>
<dbReference type="HOGENOM" id="CLU_1439802_0_0_5"/>
<sequence length="188" mass="20799">MRSFPDRSRLSPAAPSHAFRWKSPTRDEPTKYQRFLDGWWRVIRLGGPAADHAGQRQGVCYRGGRLMVQGQVGGASVVPVMIRMPEDLRERIKAAAKANGQSQNGEIVAALEDRYPASPVEVCEVADQILDFMTELSADERSVLMKDLPHRMACFSAEDQEVFAAVFRAAKAAADLNDRVDDPAIQDA</sequence>
<dbReference type="KEGG" id="pde:Pden_2281"/>
<dbReference type="Gene3D" id="1.10.1220.10">
    <property type="entry name" value="Met repressor-like"/>
    <property type="match status" value="1"/>
</dbReference>
<dbReference type="EnsemblBacteria" id="ABL70373">
    <property type="protein sequence ID" value="ABL70373"/>
    <property type="gene ID" value="Pden_2281"/>
</dbReference>
<dbReference type="AlphaFoldDB" id="A1B4C9"/>
<dbReference type="Pfam" id="PF03869">
    <property type="entry name" value="Arc"/>
    <property type="match status" value="1"/>
</dbReference>
<dbReference type="InterPro" id="IPR005569">
    <property type="entry name" value="Arc_DNA-bd_dom"/>
</dbReference>
<dbReference type="GO" id="GO:0003677">
    <property type="term" value="F:DNA binding"/>
    <property type="evidence" value="ECO:0007669"/>
    <property type="project" value="InterPro"/>
</dbReference>
<keyword evidence="4" id="KW-1185">Reference proteome</keyword>
<dbReference type="InterPro" id="IPR013321">
    <property type="entry name" value="Arc_rbn_hlx_hlx"/>
</dbReference>
<dbReference type="EMBL" id="CP000489">
    <property type="protein sequence ID" value="ABL70373.1"/>
    <property type="molecule type" value="Genomic_DNA"/>
</dbReference>
<name>A1B4C9_PARDP</name>
<evidence type="ECO:0000313" key="3">
    <source>
        <dbReference type="EMBL" id="ABL70373.1"/>
    </source>
</evidence>
<accession>A1B4C9</accession>
<feature type="region of interest" description="Disordered" evidence="1">
    <location>
        <begin position="1"/>
        <end position="24"/>
    </location>
</feature>
<dbReference type="SUPFAM" id="SSF47598">
    <property type="entry name" value="Ribbon-helix-helix"/>
    <property type="match status" value="1"/>
</dbReference>
<dbReference type="Proteomes" id="UP000000361">
    <property type="component" value="Chromosome 1"/>
</dbReference>
<evidence type="ECO:0000259" key="2">
    <source>
        <dbReference type="Pfam" id="PF03869"/>
    </source>
</evidence>